<dbReference type="AlphaFoldDB" id="A0A427YKS2"/>
<sequence length="177" mass="19352">MWQGPIKKREPGIELVRVYTRLARSSSSKKLFRFGLSSRKAQADAGDVPLRSSLDKNGEGGVVSGRETPDGVGETPRASSEGSIVQVDEGVTAGTRVVEREVSASMETIAETSEEMPSWDAKEGEETVVEIRFHTSAHRWGAEAMFGRLTIDGRPVRVRTVRWDGAALRRLIKVGKA</sequence>
<reference evidence="2 3" key="1">
    <citation type="submission" date="2018-11" db="EMBL/GenBank/DDBJ databases">
        <title>Genome sequence of Saitozyma podzolica DSM 27192.</title>
        <authorList>
            <person name="Aliyu H."/>
            <person name="Gorte O."/>
            <person name="Ochsenreither K."/>
        </authorList>
    </citation>
    <scope>NUCLEOTIDE SEQUENCE [LARGE SCALE GENOMIC DNA]</scope>
    <source>
        <strain evidence="2 3">DSM 27192</strain>
    </source>
</reference>
<organism evidence="2 3">
    <name type="scientific">Saitozyma podzolica</name>
    <dbReference type="NCBI Taxonomy" id="1890683"/>
    <lineage>
        <taxon>Eukaryota</taxon>
        <taxon>Fungi</taxon>
        <taxon>Dikarya</taxon>
        <taxon>Basidiomycota</taxon>
        <taxon>Agaricomycotina</taxon>
        <taxon>Tremellomycetes</taxon>
        <taxon>Tremellales</taxon>
        <taxon>Trimorphomycetaceae</taxon>
        <taxon>Saitozyma</taxon>
    </lineage>
</organism>
<comment type="caution">
    <text evidence="2">The sequence shown here is derived from an EMBL/GenBank/DDBJ whole genome shotgun (WGS) entry which is preliminary data.</text>
</comment>
<gene>
    <name evidence="2" type="ORF">EHS25_009077</name>
</gene>
<dbReference type="OrthoDB" id="10333972at2759"/>
<dbReference type="EMBL" id="RSCD01000007">
    <property type="protein sequence ID" value="RSH91708.1"/>
    <property type="molecule type" value="Genomic_DNA"/>
</dbReference>
<protein>
    <submittedName>
        <fullName evidence="2">Uncharacterized protein</fullName>
    </submittedName>
</protein>
<proteinExistence type="predicted"/>
<keyword evidence="3" id="KW-1185">Reference proteome</keyword>
<dbReference type="Proteomes" id="UP000279259">
    <property type="component" value="Unassembled WGS sequence"/>
</dbReference>
<evidence type="ECO:0000256" key="1">
    <source>
        <dbReference type="SAM" id="MobiDB-lite"/>
    </source>
</evidence>
<evidence type="ECO:0000313" key="2">
    <source>
        <dbReference type="EMBL" id="RSH91708.1"/>
    </source>
</evidence>
<accession>A0A427YKS2</accession>
<evidence type="ECO:0000313" key="3">
    <source>
        <dbReference type="Proteomes" id="UP000279259"/>
    </source>
</evidence>
<name>A0A427YKS2_9TREE</name>
<feature type="region of interest" description="Disordered" evidence="1">
    <location>
        <begin position="37"/>
        <end position="90"/>
    </location>
</feature>